<dbReference type="Pfam" id="PF03572">
    <property type="entry name" value="Peptidase_S41"/>
    <property type="match status" value="1"/>
</dbReference>
<dbReference type="OrthoDB" id="7314861at2"/>
<proteinExistence type="predicted"/>
<dbReference type="EMBL" id="FOOT01000004">
    <property type="protein sequence ID" value="SFG86985.1"/>
    <property type="molecule type" value="Genomic_DNA"/>
</dbReference>
<name>A0A1I2VCA0_9BACT</name>
<organism evidence="2 3">
    <name type="scientific">Pontibacter chinhatensis</name>
    <dbReference type="NCBI Taxonomy" id="1436961"/>
    <lineage>
        <taxon>Bacteria</taxon>
        <taxon>Pseudomonadati</taxon>
        <taxon>Bacteroidota</taxon>
        <taxon>Cytophagia</taxon>
        <taxon>Cytophagales</taxon>
        <taxon>Hymenobacteraceae</taxon>
        <taxon>Pontibacter</taxon>
    </lineage>
</organism>
<evidence type="ECO:0000259" key="1">
    <source>
        <dbReference type="SMART" id="SM00245"/>
    </source>
</evidence>
<dbReference type="STRING" id="1436961.SAMN05421739_104135"/>
<dbReference type="GO" id="GO:0007165">
    <property type="term" value="P:signal transduction"/>
    <property type="evidence" value="ECO:0007669"/>
    <property type="project" value="TreeGrafter"/>
</dbReference>
<reference evidence="3" key="1">
    <citation type="submission" date="2016-10" db="EMBL/GenBank/DDBJ databases">
        <authorList>
            <person name="Varghese N."/>
            <person name="Submissions S."/>
        </authorList>
    </citation>
    <scope>NUCLEOTIDE SEQUENCE [LARGE SCALE GENOMIC DNA]</scope>
    <source>
        <strain evidence="3">LP51</strain>
    </source>
</reference>
<dbReference type="PANTHER" id="PTHR32060">
    <property type="entry name" value="TAIL-SPECIFIC PROTEASE"/>
    <property type="match status" value="1"/>
</dbReference>
<dbReference type="InterPro" id="IPR005151">
    <property type="entry name" value="Tail-specific_protease"/>
</dbReference>
<feature type="domain" description="Tail specific protease" evidence="1">
    <location>
        <begin position="121"/>
        <end position="332"/>
    </location>
</feature>
<dbReference type="GO" id="GO:0004175">
    <property type="term" value="F:endopeptidase activity"/>
    <property type="evidence" value="ECO:0007669"/>
    <property type="project" value="TreeGrafter"/>
</dbReference>
<evidence type="ECO:0000313" key="2">
    <source>
        <dbReference type="EMBL" id="SFG86985.1"/>
    </source>
</evidence>
<dbReference type="InterPro" id="IPR029045">
    <property type="entry name" value="ClpP/crotonase-like_dom_sf"/>
</dbReference>
<keyword evidence="3" id="KW-1185">Reference proteome</keyword>
<dbReference type="PANTHER" id="PTHR32060:SF30">
    <property type="entry name" value="CARBOXY-TERMINAL PROCESSING PROTEASE CTPA"/>
    <property type="match status" value="1"/>
</dbReference>
<evidence type="ECO:0000313" key="3">
    <source>
        <dbReference type="Proteomes" id="UP000198724"/>
    </source>
</evidence>
<dbReference type="SUPFAM" id="SSF52096">
    <property type="entry name" value="ClpP/crotonase"/>
    <property type="match status" value="1"/>
</dbReference>
<dbReference type="GO" id="GO:0006508">
    <property type="term" value="P:proteolysis"/>
    <property type="evidence" value="ECO:0007669"/>
    <property type="project" value="InterPro"/>
</dbReference>
<sequence>MFGFASPISCTSPLPLIKLTEMRKAIATLFFMFVSLLSYAQVREGNAENLQPLLQDVLIKAKQYSVYSSRVDWTALEAEVLQRNNTILSTDDFVRKMKLIFQAMGDTHGAFYFNGRRIRYGNNSEFKVRPSLLKALEAGKPEVKAVILESGYGYISVPGTSNYDQRTCQQLQDSLCSLELKDLKGIVIDLRLNEGGSVYPGFSGLNQLFGSELVAYSANLDGSPQSAWSVRKGAFLQGGRQAVVVKNGCKPNKDLKIAILLSQITASSGEMLAVAFKGREKTIFIGEKTAGFTTINSEFRIGKHYLGIASGFITDRKGRVYFDHVEPDVEIIEGDNFTDLREDSKVQAALQWLKEE</sequence>
<protein>
    <submittedName>
        <fullName evidence="2">Peptidase family S41</fullName>
    </submittedName>
</protein>
<dbReference type="Proteomes" id="UP000198724">
    <property type="component" value="Unassembled WGS sequence"/>
</dbReference>
<dbReference type="AlphaFoldDB" id="A0A1I2VCA0"/>
<dbReference type="GO" id="GO:0008236">
    <property type="term" value="F:serine-type peptidase activity"/>
    <property type="evidence" value="ECO:0007669"/>
    <property type="project" value="InterPro"/>
</dbReference>
<dbReference type="SMART" id="SM00245">
    <property type="entry name" value="TSPc"/>
    <property type="match status" value="1"/>
</dbReference>
<accession>A0A1I2VCA0</accession>
<dbReference type="GO" id="GO:0030288">
    <property type="term" value="C:outer membrane-bounded periplasmic space"/>
    <property type="evidence" value="ECO:0007669"/>
    <property type="project" value="TreeGrafter"/>
</dbReference>
<gene>
    <name evidence="2" type="ORF">SAMN05421739_104135</name>
</gene>
<dbReference type="Gene3D" id="3.90.226.10">
    <property type="entry name" value="2-enoyl-CoA Hydratase, Chain A, domain 1"/>
    <property type="match status" value="1"/>
</dbReference>